<dbReference type="InterPro" id="IPR036249">
    <property type="entry name" value="Thioredoxin-like_sf"/>
</dbReference>
<evidence type="ECO:0000256" key="2">
    <source>
        <dbReference type="ARBA" id="ARBA00023284"/>
    </source>
</evidence>
<evidence type="ECO:0000259" key="5">
    <source>
        <dbReference type="PROSITE" id="PS51352"/>
    </source>
</evidence>
<dbReference type="CDD" id="cd03019">
    <property type="entry name" value="DsbA_DsbA"/>
    <property type="match status" value="1"/>
</dbReference>
<evidence type="ECO:0000256" key="4">
    <source>
        <dbReference type="SAM" id="SignalP"/>
    </source>
</evidence>
<dbReference type="PROSITE" id="PS00194">
    <property type="entry name" value="THIOREDOXIN_1"/>
    <property type="match status" value="1"/>
</dbReference>
<dbReference type="Gene3D" id="3.40.30.10">
    <property type="entry name" value="Glutaredoxin"/>
    <property type="match status" value="1"/>
</dbReference>
<feature type="domain" description="Thioredoxin" evidence="5">
    <location>
        <begin position="70"/>
        <end position="267"/>
    </location>
</feature>
<feature type="signal peptide" evidence="4">
    <location>
        <begin position="1"/>
        <end position="20"/>
    </location>
</feature>
<sequence length="275" mass="28911">MTKRLGFLPLLLTVMLAACSGDDAAPQPDATPATPATTAAEGPPAAAEAVPGAQAEAPAADGATMDGSATDAGTPAPAAQPPQGPAPQAGTDYVEIPNGQPYQPLDGKIEVVEVFGYTCPACAQFEPQIAAWKRRQPADVRVTPVAAPFGGYWMPYAKAYYAAESMGLVERTHQAMFEAVHLQRSLPVQNATPQAIGEFYAGHGTDAGQFASTMESFAVSGKLKRAEQFIDRAGVDSTPTMVVNGKYRVLGPKQFDEVLRIVDHLVARERAAMQP</sequence>
<evidence type="ECO:0000313" key="7">
    <source>
        <dbReference type="Proteomes" id="UP000578091"/>
    </source>
</evidence>
<feature type="chain" id="PRO_5032360127" evidence="4">
    <location>
        <begin position="21"/>
        <end position="275"/>
    </location>
</feature>
<proteinExistence type="predicted"/>
<reference evidence="6 7" key="1">
    <citation type="submission" date="2020-07" db="EMBL/GenBank/DDBJ databases">
        <title>Luteimonas sp. SJ-92.</title>
        <authorList>
            <person name="Huang X.-X."/>
            <person name="Xu L."/>
            <person name="Sun J.-Q."/>
        </authorList>
    </citation>
    <scope>NUCLEOTIDE SEQUENCE [LARGE SCALE GENOMIC DNA]</scope>
    <source>
        <strain evidence="6 7">SJ-92</strain>
    </source>
</reference>
<dbReference type="InterPro" id="IPR012336">
    <property type="entry name" value="Thioredoxin-like_fold"/>
</dbReference>
<keyword evidence="7" id="KW-1185">Reference proteome</keyword>
<evidence type="ECO:0000256" key="3">
    <source>
        <dbReference type="SAM" id="MobiDB-lite"/>
    </source>
</evidence>
<dbReference type="PANTHER" id="PTHR35891">
    <property type="entry name" value="THIOL:DISULFIDE INTERCHANGE PROTEIN DSBA"/>
    <property type="match status" value="1"/>
</dbReference>
<dbReference type="InterPro" id="IPR023205">
    <property type="entry name" value="DsbA/DsbL"/>
</dbReference>
<dbReference type="Proteomes" id="UP000578091">
    <property type="component" value="Unassembled WGS sequence"/>
</dbReference>
<dbReference type="InterPro" id="IPR013766">
    <property type="entry name" value="Thioredoxin_domain"/>
</dbReference>
<accession>A0A853JDB0</accession>
<dbReference type="EMBL" id="JACCKA010000073">
    <property type="protein sequence ID" value="NZA27281.1"/>
    <property type="molecule type" value="Genomic_DNA"/>
</dbReference>
<dbReference type="SUPFAM" id="SSF52833">
    <property type="entry name" value="Thioredoxin-like"/>
    <property type="match status" value="1"/>
</dbReference>
<comment type="caution">
    <text evidence="6">The sequence shown here is derived from an EMBL/GenBank/DDBJ whole genome shotgun (WGS) entry which is preliminary data.</text>
</comment>
<name>A0A853JDB0_9GAMM</name>
<evidence type="ECO:0000256" key="1">
    <source>
        <dbReference type="ARBA" id="ARBA00022729"/>
    </source>
</evidence>
<dbReference type="PROSITE" id="PS51257">
    <property type="entry name" value="PROKAR_LIPOPROTEIN"/>
    <property type="match status" value="1"/>
</dbReference>
<dbReference type="RefSeq" id="WP_180679053.1">
    <property type="nucleotide sequence ID" value="NZ_JACCKA010000073.1"/>
</dbReference>
<feature type="compositionally biased region" description="Low complexity" evidence="3">
    <location>
        <begin position="23"/>
        <end position="77"/>
    </location>
</feature>
<feature type="region of interest" description="Disordered" evidence="3">
    <location>
        <begin position="23"/>
        <end position="100"/>
    </location>
</feature>
<organism evidence="6 7">
    <name type="scientific">Luteimonas salinisoli</name>
    <dbReference type="NCBI Taxonomy" id="2752307"/>
    <lineage>
        <taxon>Bacteria</taxon>
        <taxon>Pseudomonadati</taxon>
        <taxon>Pseudomonadota</taxon>
        <taxon>Gammaproteobacteria</taxon>
        <taxon>Lysobacterales</taxon>
        <taxon>Lysobacteraceae</taxon>
        <taxon>Luteimonas</taxon>
    </lineage>
</organism>
<dbReference type="Pfam" id="PF13462">
    <property type="entry name" value="Thioredoxin_4"/>
    <property type="match status" value="1"/>
</dbReference>
<gene>
    <name evidence="6" type="ORF">H0E84_12895</name>
</gene>
<protein>
    <submittedName>
        <fullName evidence="6">Thiol:disulfide interchange protein DsbA/DsbL</fullName>
    </submittedName>
</protein>
<dbReference type="InterPro" id="IPR050824">
    <property type="entry name" value="Thiol_disulfide_DsbA"/>
</dbReference>
<evidence type="ECO:0000313" key="6">
    <source>
        <dbReference type="EMBL" id="NZA27281.1"/>
    </source>
</evidence>
<keyword evidence="1 4" id="KW-0732">Signal</keyword>
<dbReference type="AlphaFoldDB" id="A0A853JDB0"/>
<dbReference type="InterPro" id="IPR017937">
    <property type="entry name" value="Thioredoxin_CS"/>
</dbReference>
<dbReference type="PANTHER" id="PTHR35891:SF2">
    <property type="entry name" value="THIOL:DISULFIDE INTERCHANGE PROTEIN DSBA"/>
    <property type="match status" value="1"/>
</dbReference>
<dbReference type="PROSITE" id="PS51352">
    <property type="entry name" value="THIOREDOXIN_2"/>
    <property type="match status" value="1"/>
</dbReference>
<keyword evidence="2" id="KW-0676">Redox-active center</keyword>
<dbReference type="GO" id="GO:0015036">
    <property type="term" value="F:disulfide oxidoreductase activity"/>
    <property type="evidence" value="ECO:0007669"/>
    <property type="project" value="UniProtKB-ARBA"/>
</dbReference>